<evidence type="ECO:0000313" key="3">
    <source>
        <dbReference type="Proteomes" id="UP001500984"/>
    </source>
</evidence>
<organism evidence="2 3">
    <name type="scientific">Brevibacterium salitolerans</name>
    <dbReference type="NCBI Taxonomy" id="1403566"/>
    <lineage>
        <taxon>Bacteria</taxon>
        <taxon>Bacillati</taxon>
        <taxon>Actinomycetota</taxon>
        <taxon>Actinomycetes</taxon>
        <taxon>Micrococcales</taxon>
        <taxon>Brevibacteriaceae</taxon>
        <taxon>Brevibacterium</taxon>
    </lineage>
</organism>
<evidence type="ECO:0008006" key="4">
    <source>
        <dbReference type="Google" id="ProtNLM"/>
    </source>
</evidence>
<dbReference type="InterPro" id="IPR023353">
    <property type="entry name" value="LemA-like_dom_sf"/>
</dbReference>
<feature type="compositionally biased region" description="Basic and acidic residues" evidence="1">
    <location>
        <begin position="197"/>
        <end position="208"/>
    </location>
</feature>
<dbReference type="Proteomes" id="UP001500984">
    <property type="component" value="Unassembled WGS sequence"/>
</dbReference>
<keyword evidence="3" id="KW-1185">Reference proteome</keyword>
<proteinExistence type="predicted"/>
<evidence type="ECO:0000256" key="1">
    <source>
        <dbReference type="SAM" id="MobiDB-lite"/>
    </source>
</evidence>
<accession>A0ABN2X4Q8</accession>
<dbReference type="Gene3D" id="1.20.1440.20">
    <property type="entry name" value="LemA-like domain"/>
    <property type="match status" value="1"/>
</dbReference>
<protein>
    <recommendedName>
        <fullName evidence="4">LemA family protein</fullName>
    </recommendedName>
</protein>
<dbReference type="EMBL" id="BAAAPZ010000018">
    <property type="protein sequence ID" value="GAA2105071.1"/>
    <property type="molecule type" value="Genomic_DNA"/>
</dbReference>
<dbReference type="RefSeq" id="WP_291796448.1">
    <property type="nucleotide sequence ID" value="NZ_BAAAPZ010000018.1"/>
</dbReference>
<name>A0ABN2X4Q8_9MICO</name>
<sequence length="208" mass="22741">MLLAVLLVVLAALVTFLVIRFNQLSMNRSLTAEALRQYTEARRARHGLVPTYLIAAREVVGDSVETHRLESAVRAAGQSEESRATGPAEFRLTLCVAAVHARVRSVASGEGERPTASRALARELFQQLRTQETHIGAAARHHNSSVRAYEDRRRLLGSLPWRWAFRPVAEIGYSLADAGDDDAAGPSADLVSPDGGEDYRPGRLSEDL</sequence>
<comment type="caution">
    <text evidence="2">The sequence shown here is derived from an EMBL/GenBank/DDBJ whole genome shotgun (WGS) entry which is preliminary data.</text>
</comment>
<feature type="region of interest" description="Disordered" evidence="1">
    <location>
        <begin position="176"/>
        <end position="208"/>
    </location>
</feature>
<gene>
    <name evidence="2" type="ORF">GCM10009823_30140</name>
</gene>
<evidence type="ECO:0000313" key="2">
    <source>
        <dbReference type="EMBL" id="GAA2105071.1"/>
    </source>
</evidence>
<reference evidence="2 3" key="1">
    <citation type="journal article" date="2019" name="Int. J. Syst. Evol. Microbiol.">
        <title>The Global Catalogue of Microorganisms (GCM) 10K type strain sequencing project: providing services to taxonomists for standard genome sequencing and annotation.</title>
        <authorList>
            <consortium name="The Broad Institute Genomics Platform"/>
            <consortium name="The Broad Institute Genome Sequencing Center for Infectious Disease"/>
            <person name="Wu L."/>
            <person name="Ma J."/>
        </authorList>
    </citation>
    <scope>NUCLEOTIDE SEQUENCE [LARGE SCALE GENOMIC DNA]</scope>
    <source>
        <strain evidence="2 3">JCM 15900</strain>
    </source>
</reference>